<organism evidence="2 3">
    <name type="scientific">Wenjunlia vitaminophila</name>
    <name type="common">Streptomyces vitaminophilus</name>
    <dbReference type="NCBI Taxonomy" id="76728"/>
    <lineage>
        <taxon>Bacteria</taxon>
        <taxon>Bacillati</taxon>
        <taxon>Actinomycetota</taxon>
        <taxon>Actinomycetes</taxon>
        <taxon>Kitasatosporales</taxon>
        <taxon>Streptomycetaceae</taxon>
        <taxon>Wenjunlia</taxon>
    </lineage>
</organism>
<evidence type="ECO:0000256" key="1">
    <source>
        <dbReference type="SAM" id="Phobius"/>
    </source>
</evidence>
<name>A0A0T6LM77_WENVI</name>
<evidence type="ECO:0000313" key="2">
    <source>
        <dbReference type="EMBL" id="KRV47093.1"/>
    </source>
</evidence>
<sequence>MLLETLGFALVGVAAAYGAIRLLPRRLPSLLLVATTGLIAALVGGWVTRSVVGPGNQVVTVPVAAAVSVALITVLISPKPRPRHAASRHA</sequence>
<evidence type="ECO:0008006" key="4">
    <source>
        <dbReference type="Google" id="ProtNLM"/>
    </source>
</evidence>
<keyword evidence="1" id="KW-0812">Transmembrane</keyword>
<accession>A0A0T6LM77</accession>
<feature type="transmembrane region" description="Helical" evidence="1">
    <location>
        <begin position="6"/>
        <end position="23"/>
    </location>
</feature>
<protein>
    <recommendedName>
        <fullName evidence="4">Integral membrane protein</fullName>
    </recommendedName>
</protein>
<feature type="transmembrane region" description="Helical" evidence="1">
    <location>
        <begin position="59"/>
        <end position="78"/>
    </location>
</feature>
<dbReference type="STRING" id="76728.AQ490_10090"/>
<keyword evidence="3" id="KW-1185">Reference proteome</keyword>
<gene>
    <name evidence="2" type="ORF">AQ490_10090</name>
</gene>
<dbReference type="EMBL" id="LLZU01000038">
    <property type="protein sequence ID" value="KRV47093.1"/>
    <property type="molecule type" value="Genomic_DNA"/>
</dbReference>
<comment type="caution">
    <text evidence="2">The sequence shown here is derived from an EMBL/GenBank/DDBJ whole genome shotgun (WGS) entry which is preliminary data.</text>
</comment>
<dbReference type="AlphaFoldDB" id="A0A0T6LM77"/>
<dbReference type="RefSeq" id="WP_018381764.1">
    <property type="nucleotide sequence ID" value="NZ_LLZU01000038.1"/>
</dbReference>
<keyword evidence="1" id="KW-0472">Membrane</keyword>
<evidence type="ECO:0000313" key="3">
    <source>
        <dbReference type="Proteomes" id="UP000050867"/>
    </source>
</evidence>
<keyword evidence="1" id="KW-1133">Transmembrane helix</keyword>
<dbReference type="Proteomes" id="UP000050867">
    <property type="component" value="Unassembled WGS sequence"/>
</dbReference>
<proteinExistence type="predicted"/>
<reference evidence="2 3" key="1">
    <citation type="submission" date="2015-10" db="EMBL/GenBank/DDBJ databases">
        <title>Draft genome sequence of pyrrolomycin-producing Streptomyces vitaminophilus.</title>
        <authorList>
            <person name="Graham D.E."/>
            <person name="Mahan K.M."/>
            <person name="Klingeman D.M."/>
            <person name="Hettich R.L."/>
            <person name="Parry R.J."/>
        </authorList>
    </citation>
    <scope>NUCLEOTIDE SEQUENCE [LARGE SCALE GENOMIC DNA]</scope>
    <source>
        <strain evidence="2 3">ATCC 31673</strain>
    </source>
</reference>
<feature type="transmembrane region" description="Helical" evidence="1">
    <location>
        <begin position="30"/>
        <end position="47"/>
    </location>
</feature>